<evidence type="ECO:0000256" key="10">
    <source>
        <dbReference type="ARBA" id="ARBA00049103"/>
    </source>
</evidence>
<evidence type="ECO:0000256" key="1">
    <source>
        <dbReference type="ARBA" id="ARBA00022679"/>
    </source>
</evidence>
<comment type="catalytic activity">
    <reaction evidence="5">
        <text>N-terminal L-methionyl-L-tyrosyl-[protein] + acetyl-CoA = N-terminal N(alpha)-acetyl-L-methionyl-L-tyrosyl-[protein] + CoA + H(+)</text>
        <dbReference type="Rhea" id="RHEA:50532"/>
        <dbReference type="Rhea" id="RHEA-COMP:12717"/>
        <dbReference type="Rhea" id="RHEA-COMP:12718"/>
        <dbReference type="ChEBI" id="CHEBI:15378"/>
        <dbReference type="ChEBI" id="CHEBI:57287"/>
        <dbReference type="ChEBI" id="CHEBI:57288"/>
        <dbReference type="ChEBI" id="CHEBI:133384"/>
        <dbReference type="ChEBI" id="CHEBI:133385"/>
        <dbReference type="EC" id="2.3.1.258"/>
    </reaction>
</comment>
<dbReference type="InterPro" id="IPR016181">
    <property type="entry name" value="Acyl_CoA_acyltransferase"/>
</dbReference>
<evidence type="ECO:0000256" key="2">
    <source>
        <dbReference type="ARBA" id="ARBA00023315"/>
    </source>
</evidence>
<evidence type="ECO:0000256" key="8">
    <source>
        <dbReference type="ARBA" id="ARBA00048799"/>
    </source>
</evidence>
<organism evidence="13 14">
    <name type="scientific">Ascaris lumbricoides</name>
    <name type="common">Giant roundworm</name>
    <dbReference type="NCBI Taxonomy" id="6252"/>
    <lineage>
        <taxon>Eukaryota</taxon>
        <taxon>Metazoa</taxon>
        <taxon>Ecdysozoa</taxon>
        <taxon>Nematoda</taxon>
        <taxon>Chromadorea</taxon>
        <taxon>Rhabditida</taxon>
        <taxon>Spirurina</taxon>
        <taxon>Ascaridomorpha</taxon>
        <taxon>Ascaridoidea</taxon>
        <taxon>Ascarididae</taxon>
        <taxon>Ascaris</taxon>
    </lineage>
</organism>
<reference evidence="14" key="1">
    <citation type="submission" date="2016-05" db="UniProtKB">
        <authorList>
            <consortium name="WormBaseParasite"/>
        </authorList>
    </citation>
    <scope>IDENTIFICATION</scope>
</reference>
<keyword evidence="13" id="KW-1185">Reference proteome</keyword>
<feature type="domain" description="N-acetyltransferase" evidence="12">
    <location>
        <begin position="61"/>
        <end position="210"/>
    </location>
</feature>
<evidence type="ECO:0000259" key="12">
    <source>
        <dbReference type="PROSITE" id="PS51186"/>
    </source>
</evidence>
<keyword evidence="2" id="KW-0012">Acyltransferase</keyword>
<dbReference type="SUPFAM" id="SSF55729">
    <property type="entry name" value="Acyl-CoA N-acyltransferases (Nat)"/>
    <property type="match status" value="1"/>
</dbReference>
<dbReference type="Pfam" id="PF00583">
    <property type="entry name" value="Acetyltransf_1"/>
    <property type="match status" value="1"/>
</dbReference>
<evidence type="ECO:0000256" key="3">
    <source>
        <dbReference type="ARBA" id="ARBA00039121"/>
    </source>
</evidence>
<evidence type="ECO:0000256" key="11">
    <source>
        <dbReference type="ARBA" id="ARBA00049454"/>
    </source>
</evidence>
<comment type="catalytic activity">
    <reaction evidence="7">
        <text>N-terminal L-methionyl-L-lysyl-[protein] + acetyl-CoA = N-terminal N(alpha)-acetyl-L-methionyl-L-lysyl-[protein] + CoA + H(+)</text>
        <dbReference type="Rhea" id="RHEA:50580"/>
        <dbReference type="Rhea" id="RHEA-COMP:12734"/>
        <dbReference type="Rhea" id="RHEA-COMP:12735"/>
        <dbReference type="ChEBI" id="CHEBI:15378"/>
        <dbReference type="ChEBI" id="CHEBI:57287"/>
        <dbReference type="ChEBI" id="CHEBI:57288"/>
        <dbReference type="ChEBI" id="CHEBI:133406"/>
        <dbReference type="ChEBI" id="CHEBI:133407"/>
        <dbReference type="EC" id="2.3.1.258"/>
    </reaction>
</comment>
<dbReference type="FunFam" id="3.40.630.30:FF:000006">
    <property type="entry name" value="Putative n-alpha-acetyltransferase 50"/>
    <property type="match status" value="1"/>
</dbReference>
<dbReference type="Gene3D" id="3.40.630.30">
    <property type="match status" value="1"/>
</dbReference>
<dbReference type="GO" id="GO:0120518">
    <property type="term" value="F:protein N-terminal-methionine acetyltransferase activity"/>
    <property type="evidence" value="ECO:0007669"/>
    <property type="project" value="UniProtKB-EC"/>
</dbReference>
<comment type="catalytic activity">
    <reaction evidence="4">
        <text>N-terminal L-methionyl-L-seryl-[protein] + acetyl-CoA = N-terminal N(alpha)-acetyl-L-methionyl-L-seryl-[protein] + CoA + H(+)</text>
        <dbReference type="Rhea" id="RHEA:50568"/>
        <dbReference type="Rhea" id="RHEA-COMP:12728"/>
        <dbReference type="Rhea" id="RHEA-COMP:12729"/>
        <dbReference type="ChEBI" id="CHEBI:15378"/>
        <dbReference type="ChEBI" id="CHEBI:57287"/>
        <dbReference type="ChEBI" id="CHEBI:57288"/>
        <dbReference type="ChEBI" id="CHEBI:133400"/>
        <dbReference type="ChEBI" id="CHEBI:133401"/>
        <dbReference type="EC" id="2.3.1.258"/>
    </reaction>
</comment>
<comment type="catalytic activity">
    <reaction evidence="10">
        <text>N-terminal L-methionyl-L-leucyl-[protein] + acetyl-CoA = N-terminal N(alpha)-acetyl-L-methionyl-L-leucyl-[protein] + CoA + H(+)</text>
        <dbReference type="Rhea" id="RHEA:50520"/>
        <dbReference type="Rhea" id="RHEA-COMP:12711"/>
        <dbReference type="Rhea" id="RHEA-COMP:12712"/>
        <dbReference type="ChEBI" id="CHEBI:15378"/>
        <dbReference type="ChEBI" id="CHEBI:57287"/>
        <dbReference type="ChEBI" id="CHEBI:57288"/>
        <dbReference type="ChEBI" id="CHEBI:133377"/>
        <dbReference type="ChEBI" id="CHEBI:133378"/>
        <dbReference type="EC" id="2.3.1.258"/>
    </reaction>
</comment>
<dbReference type="WBParaSite" id="ALUE_0000429201-mRNA-1">
    <property type="protein sequence ID" value="ALUE_0000429201-mRNA-1"/>
    <property type="gene ID" value="ALUE_0000429201"/>
</dbReference>
<protein>
    <recommendedName>
        <fullName evidence="3">N-terminal methionine N(alpha)-acetyltransferase NatE</fullName>
        <ecNumber evidence="3">2.3.1.258</ecNumber>
    </recommendedName>
</protein>
<evidence type="ECO:0000256" key="5">
    <source>
        <dbReference type="ARBA" id="ARBA00048335"/>
    </source>
</evidence>
<dbReference type="InterPro" id="IPR051556">
    <property type="entry name" value="N-term/lysine_N-AcTrnsfr"/>
</dbReference>
<proteinExistence type="predicted"/>
<comment type="catalytic activity">
    <reaction evidence="6">
        <text>N-terminal L-methionyl-L-phenylalanyl-[protein] + acetyl-CoA = N-terminal N(alpha)-acetyl-L-methionyl-L-phenylalanyl-[protein] + CoA + H(+)</text>
        <dbReference type="Rhea" id="RHEA:50528"/>
        <dbReference type="Rhea" id="RHEA-COMP:12715"/>
        <dbReference type="Rhea" id="RHEA-COMP:12716"/>
        <dbReference type="ChEBI" id="CHEBI:15378"/>
        <dbReference type="ChEBI" id="CHEBI:57287"/>
        <dbReference type="ChEBI" id="CHEBI:57288"/>
        <dbReference type="ChEBI" id="CHEBI:133382"/>
        <dbReference type="ChEBI" id="CHEBI:133383"/>
        <dbReference type="EC" id="2.3.1.258"/>
    </reaction>
</comment>
<accession>A0A0M3HQD5</accession>
<dbReference type="PANTHER" id="PTHR42919">
    <property type="entry name" value="N-ALPHA-ACETYLTRANSFERASE"/>
    <property type="match status" value="1"/>
</dbReference>
<comment type="catalytic activity">
    <reaction evidence="8">
        <text>N-terminal L-methionyl-L-valyl-[protein] + acetyl-CoA = N-terminal N(alpha)-acetyl-L-methionyl-L-valyl-[protein] + CoA + H(+)</text>
        <dbReference type="Rhea" id="RHEA:50572"/>
        <dbReference type="Rhea" id="RHEA-COMP:12730"/>
        <dbReference type="Rhea" id="RHEA-COMP:12731"/>
        <dbReference type="ChEBI" id="CHEBI:15378"/>
        <dbReference type="ChEBI" id="CHEBI:57287"/>
        <dbReference type="ChEBI" id="CHEBI:57288"/>
        <dbReference type="ChEBI" id="CHEBI:133402"/>
        <dbReference type="ChEBI" id="CHEBI:133403"/>
        <dbReference type="EC" id="2.3.1.258"/>
    </reaction>
</comment>
<comment type="catalytic activity">
    <reaction evidence="11">
        <text>N-terminal L-methionyl-L-threonyl-[protein] + acetyl-CoA = N-terminal N(alpha)-acetyl-L-methionyl-L-threonyl-[protein] + CoA + H(+)</text>
        <dbReference type="Rhea" id="RHEA:50576"/>
        <dbReference type="Rhea" id="RHEA-COMP:12732"/>
        <dbReference type="Rhea" id="RHEA-COMP:12733"/>
        <dbReference type="ChEBI" id="CHEBI:15378"/>
        <dbReference type="ChEBI" id="CHEBI:57287"/>
        <dbReference type="ChEBI" id="CHEBI:57288"/>
        <dbReference type="ChEBI" id="CHEBI:133404"/>
        <dbReference type="ChEBI" id="CHEBI:133405"/>
        <dbReference type="EC" id="2.3.1.258"/>
    </reaction>
</comment>
<comment type="catalytic activity">
    <reaction evidence="9">
        <text>N-terminal L-methionyl-L-alanyl-[protein] + acetyl-CoA = N-terminal N(alpha)-acetyl-L-methionyl-L-alanyl-[protein] + CoA + H(+)</text>
        <dbReference type="Rhea" id="RHEA:50564"/>
        <dbReference type="Rhea" id="RHEA-COMP:12726"/>
        <dbReference type="Rhea" id="RHEA-COMP:12727"/>
        <dbReference type="ChEBI" id="CHEBI:15378"/>
        <dbReference type="ChEBI" id="CHEBI:57287"/>
        <dbReference type="ChEBI" id="CHEBI:57288"/>
        <dbReference type="ChEBI" id="CHEBI:133398"/>
        <dbReference type="ChEBI" id="CHEBI:133399"/>
        <dbReference type="EC" id="2.3.1.258"/>
    </reaction>
</comment>
<evidence type="ECO:0000256" key="9">
    <source>
        <dbReference type="ARBA" id="ARBA00049002"/>
    </source>
</evidence>
<dbReference type="InterPro" id="IPR000182">
    <property type="entry name" value="GNAT_dom"/>
</dbReference>
<dbReference type="GO" id="GO:0031415">
    <property type="term" value="C:NatA complex"/>
    <property type="evidence" value="ECO:0007669"/>
    <property type="project" value="TreeGrafter"/>
</dbReference>
<sequence length="213" mass="24084">MAPSVTAVDDAQQTPAEQLSNLDLNASPERRCVGRCDMELGDVTHHNVQVRLRKRQRLLGERARVCKAPTKWQLKRLNQAVFPVSYNDKFYKEIISAGELAKLAYFNDIVVGGVCCRIDIEDGVKRLYIMTLGTLAPYRRLGIGTLLLKHVIALCEKDTSIDNIYLHVQVNNESALDFYKRFGFEIVGTAEKYYKRIEPDSAYILVKKISGSS</sequence>
<evidence type="ECO:0000256" key="4">
    <source>
        <dbReference type="ARBA" id="ARBA00048251"/>
    </source>
</evidence>
<evidence type="ECO:0000313" key="13">
    <source>
        <dbReference type="Proteomes" id="UP000036681"/>
    </source>
</evidence>
<dbReference type="Proteomes" id="UP000036681">
    <property type="component" value="Unplaced"/>
</dbReference>
<dbReference type="GO" id="GO:0007064">
    <property type="term" value="P:mitotic sister chromatid cohesion"/>
    <property type="evidence" value="ECO:0007669"/>
    <property type="project" value="TreeGrafter"/>
</dbReference>
<dbReference type="CDD" id="cd04301">
    <property type="entry name" value="NAT_SF"/>
    <property type="match status" value="1"/>
</dbReference>
<dbReference type="PANTHER" id="PTHR42919:SF8">
    <property type="entry name" value="N-ALPHA-ACETYLTRANSFERASE 50"/>
    <property type="match status" value="1"/>
</dbReference>
<evidence type="ECO:0000256" key="6">
    <source>
        <dbReference type="ARBA" id="ARBA00048490"/>
    </source>
</evidence>
<evidence type="ECO:0000313" key="14">
    <source>
        <dbReference type="WBParaSite" id="ALUE_0000429201-mRNA-1"/>
    </source>
</evidence>
<keyword evidence="1" id="KW-0808">Transferase</keyword>
<dbReference type="EC" id="2.3.1.258" evidence="3"/>
<dbReference type="AlphaFoldDB" id="A0A0M3HQD5"/>
<evidence type="ECO:0000256" key="7">
    <source>
        <dbReference type="ARBA" id="ARBA00048618"/>
    </source>
</evidence>
<name>A0A0M3HQD5_ASCLU</name>
<dbReference type="PROSITE" id="PS51186">
    <property type="entry name" value="GNAT"/>
    <property type="match status" value="1"/>
</dbReference>